<dbReference type="Proteomes" id="UP001151760">
    <property type="component" value="Unassembled WGS sequence"/>
</dbReference>
<sequence>MLAPSDGGFNLLPCIGNLYAMTGRKALLLEDKQILSVGVFDKVFLALGWILEEIHVTWAHLEKKEKEIKTPYIHTPLPNDNKIQTYIIFHEDLWHIVAGDGKLPWDYKTTCDFATLTSALKLVVRSTKLFKLKGWLRGRREALELESKGIFFIDVFGDQAFQRINDIHKVDVDTLLSYLVMATNINTPENQRFSCSNEEYD</sequence>
<evidence type="ECO:0000313" key="1">
    <source>
        <dbReference type="EMBL" id="GJS75854.1"/>
    </source>
</evidence>
<gene>
    <name evidence="1" type="ORF">Tco_0725735</name>
</gene>
<comment type="caution">
    <text evidence="1">The sequence shown here is derived from an EMBL/GenBank/DDBJ whole genome shotgun (WGS) entry which is preliminary data.</text>
</comment>
<name>A0ABQ4YDR0_9ASTR</name>
<organism evidence="1 2">
    <name type="scientific">Tanacetum coccineum</name>
    <dbReference type="NCBI Taxonomy" id="301880"/>
    <lineage>
        <taxon>Eukaryota</taxon>
        <taxon>Viridiplantae</taxon>
        <taxon>Streptophyta</taxon>
        <taxon>Embryophyta</taxon>
        <taxon>Tracheophyta</taxon>
        <taxon>Spermatophyta</taxon>
        <taxon>Magnoliopsida</taxon>
        <taxon>eudicotyledons</taxon>
        <taxon>Gunneridae</taxon>
        <taxon>Pentapetalae</taxon>
        <taxon>asterids</taxon>
        <taxon>campanulids</taxon>
        <taxon>Asterales</taxon>
        <taxon>Asteraceae</taxon>
        <taxon>Asteroideae</taxon>
        <taxon>Anthemideae</taxon>
        <taxon>Anthemidinae</taxon>
        <taxon>Tanacetum</taxon>
    </lineage>
</organism>
<dbReference type="EMBL" id="BQNB010010333">
    <property type="protein sequence ID" value="GJS75854.1"/>
    <property type="molecule type" value="Genomic_DNA"/>
</dbReference>
<reference evidence="1" key="1">
    <citation type="journal article" date="2022" name="Int. J. Mol. Sci.">
        <title>Draft Genome of Tanacetum Coccineum: Genomic Comparison of Closely Related Tanacetum-Family Plants.</title>
        <authorList>
            <person name="Yamashiro T."/>
            <person name="Shiraishi A."/>
            <person name="Nakayama K."/>
            <person name="Satake H."/>
        </authorList>
    </citation>
    <scope>NUCLEOTIDE SEQUENCE</scope>
</reference>
<keyword evidence="2" id="KW-1185">Reference proteome</keyword>
<protein>
    <submittedName>
        <fullName evidence="1">Uncharacterized protein</fullName>
    </submittedName>
</protein>
<proteinExistence type="predicted"/>
<reference evidence="1" key="2">
    <citation type="submission" date="2022-01" db="EMBL/GenBank/DDBJ databases">
        <authorList>
            <person name="Yamashiro T."/>
            <person name="Shiraishi A."/>
            <person name="Satake H."/>
            <person name="Nakayama K."/>
        </authorList>
    </citation>
    <scope>NUCLEOTIDE SEQUENCE</scope>
</reference>
<evidence type="ECO:0000313" key="2">
    <source>
        <dbReference type="Proteomes" id="UP001151760"/>
    </source>
</evidence>
<accession>A0ABQ4YDR0</accession>